<comment type="caution">
    <text evidence="2">The sequence shown here is derived from an EMBL/GenBank/DDBJ whole genome shotgun (WGS) entry which is preliminary data.</text>
</comment>
<organism evidence="2 3">
    <name type="scientific">Arctia plantaginis</name>
    <name type="common">Wood tiger moth</name>
    <name type="synonym">Phalaena plantaginis</name>
    <dbReference type="NCBI Taxonomy" id="874455"/>
    <lineage>
        <taxon>Eukaryota</taxon>
        <taxon>Metazoa</taxon>
        <taxon>Ecdysozoa</taxon>
        <taxon>Arthropoda</taxon>
        <taxon>Hexapoda</taxon>
        <taxon>Insecta</taxon>
        <taxon>Pterygota</taxon>
        <taxon>Neoptera</taxon>
        <taxon>Endopterygota</taxon>
        <taxon>Lepidoptera</taxon>
        <taxon>Glossata</taxon>
        <taxon>Ditrysia</taxon>
        <taxon>Noctuoidea</taxon>
        <taxon>Erebidae</taxon>
        <taxon>Arctiinae</taxon>
        <taxon>Arctia</taxon>
    </lineage>
</organism>
<reference evidence="2 3" key="1">
    <citation type="submission" date="2020-04" db="EMBL/GenBank/DDBJ databases">
        <authorList>
            <person name="Wallbank WR R."/>
            <person name="Pardo Diaz C."/>
            <person name="Kozak K."/>
            <person name="Martin S."/>
            <person name="Jiggins C."/>
            <person name="Moest M."/>
            <person name="Warren A I."/>
            <person name="Byers J.R.P. K."/>
            <person name="Montejo-Kovacevich G."/>
            <person name="Yen C E."/>
        </authorList>
    </citation>
    <scope>NUCLEOTIDE SEQUENCE [LARGE SCALE GENOMIC DNA]</scope>
</reference>
<sequence length="117" mass="13306">MKAFLFMLFALFAIAYVNSAPAPCNNRPDPVKVVDNNRPDAVLVADNNRPDGVLVVDNNRPDGVLVVDNNQAGGQNPIFNVMFSFVHIYFYLHMKTIRMDKQFHKNGSVGESRRYYR</sequence>
<dbReference type="AlphaFoldDB" id="A0A8S1BFN0"/>
<protein>
    <submittedName>
        <fullName evidence="2">Uncharacterized protein</fullName>
    </submittedName>
</protein>
<dbReference type="EMBL" id="CADEBC010000590">
    <property type="protein sequence ID" value="CAB3257107.1"/>
    <property type="molecule type" value="Genomic_DNA"/>
</dbReference>
<evidence type="ECO:0000313" key="2">
    <source>
        <dbReference type="EMBL" id="CAB3257107.1"/>
    </source>
</evidence>
<evidence type="ECO:0000313" key="3">
    <source>
        <dbReference type="Proteomes" id="UP000494106"/>
    </source>
</evidence>
<dbReference type="Proteomes" id="UP000494106">
    <property type="component" value="Unassembled WGS sequence"/>
</dbReference>
<feature type="chain" id="PRO_5035911668" evidence="1">
    <location>
        <begin position="20"/>
        <end position="117"/>
    </location>
</feature>
<name>A0A8S1BFN0_ARCPL</name>
<keyword evidence="1" id="KW-0732">Signal</keyword>
<proteinExistence type="predicted"/>
<gene>
    <name evidence="2" type="ORF">APLA_LOCUS15791</name>
</gene>
<keyword evidence="3" id="KW-1185">Reference proteome</keyword>
<feature type="signal peptide" evidence="1">
    <location>
        <begin position="1"/>
        <end position="19"/>
    </location>
</feature>
<evidence type="ECO:0000256" key="1">
    <source>
        <dbReference type="SAM" id="SignalP"/>
    </source>
</evidence>
<accession>A0A8S1BFN0</accession>